<name>A0A077ZD26_TRITR</name>
<dbReference type="Proteomes" id="UP000030665">
    <property type="component" value="Unassembled WGS sequence"/>
</dbReference>
<protein>
    <submittedName>
        <fullName evidence="2">Zinc finger protein basonuclin-2</fullName>
    </submittedName>
</protein>
<dbReference type="EMBL" id="HG806166">
    <property type="protein sequence ID" value="CDW57453.1"/>
    <property type="molecule type" value="Genomic_DNA"/>
</dbReference>
<evidence type="ECO:0000313" key="3">
    <source>
        <dbReference type="Proteomes" id="UP000030665"/>
    </source>
</evidence>
<proteinExistence type="predicted"/>
<keyword evidence="3" id="KW-1185">Reference proteome</keyword>
<feature type="compositionally biased region" description="Low complexity" evidence="1">
    <location>
        <begin position="25"/>
        <end position="60"/>
    </location>
</feature>
<evidence type="ECO:0000256" key="1">
    <source>
        <dbReference type="SAM" id="MobiDB-lite"/>
    </source>
</evidence>
<sequence>MQAMPIAAMSKNVTAYPALVATCNPLSSSSSSSSSSSTSLSSSTSSSSSPSSTSSSPSSSNQQVANFGRSKVCVVKLGAMILKCVGLACDCPNFQASASNARCCDRCHHSWLSHGK</sequence>
<reference evidence="2" key="2">
    <citation type="submission" date="2014-03" db="EMBL/GenBank/DDBJ databases">
        <title>The whipworm genome and dual-species transcriptomics of an intimate host-pathogen interaction.</title>
        <authorList>
            <person name="Foth B.J."/>
            <person name="Tsai I.J."/>
            <person name="Reid A.J."/>
            <person name="Bancroft A.J."/>
            <person name="Nichol S."/>
            <person name="Tracey A."/>
            <person name="Holroyd N."/>
            <person name="Cotton J.A."/>
            <person name="Stanley E.J."/>
            <person name="Zarowiecki M."/>
            <person name="Liu J.Z."/>
            <person name="Huckvale T."/>
            <person name="Cooper P.J."/>
            <person name="Grencis R.K."/>
            <person name="Berriman M."/>
        </authorList>
    </citation>
    <scope>NUCLEOTIDE SEQUENCE [LARGE SCALE GENOMIC DNA]</scope>
</reference>
<gene>
    <name evidence="2" type="ORF">TTRE_0000574501</name>
</gene>
<organism evidence="2 3">
    <name type="scientific">Trichuris trichiura</name>
    <name type="common">Whipworm</name>
    <name type="synonym">Trichocephalus trichiurus</name>
    <dbReference type="NCBI Taxonomy" id="36087"/>
    <lineage>
        <taxon>Eukaryota</taxon>
        <taxon>Metazoa</taxon>
        <taxon>Ecdysozoa</taxon>
        <taxon>Nematoda</taxon>
        <taxon>Enoplea</taxon>
        <taxon>Dorylaimia</taxon>
        <taxon>Trichinellida</taxon>
        <taxon>Trichuridae</taxon>
        <taxon>Trichuris</taxon>
    </lineage>
</organism>
<feature type="region of interest" description="Disordered" evidence="1">
    <location>
        <begin position="24"/>
        <end position="65"/>
    </location>
</feature>
<reference evidence="2" key="1">
    <citation type="submission" date="2014-01" db="EMBL/GenBank/DDBJ databases">
        <authorList>
            <person name="Aslett M."/>
        </authorList>
    </citation>
    <scope>NUCLEOTIDE SEQUENCE</scope>
</reference>
<evidence type="ECO:0000313" key="2">
    <source>
        <dbReference type="EMBL" id="CDW57453.1"/>
    </source>
</evidence>
<accession>A0A077ZD26</accession>
<dbReference type="AlphaFoldDB" id="A0A077ZD26"/>